<evidence type="ECO:0000256" key="6">
    <source>
        <dbReference type="RuleBase" id="RU362062"/>
    </source>
</evidence>
<dbReference type="PANTHER" id="PTHR30435:SF2">
    <property type="entry name" value="FLAGELLAR BASAL-BODY ROD PROTEIN FLGC"/>
    <property type="match status" value="1"/>
</dbReference>
<dbReference type="Proteomes" id="UP000823937">
    <property type="component" value="Unassembled WGS sequence"/>
</dbReference>
<gene>
    <name evidence="9" type="primary">flgC</name>
    <name evidence="9" type="ORF">H9895_11990</name>
</gene>
<dbReference type="InterPro" id="IPR006299">
    <property type="entry name" value="FlgC"/>
</dbReference>
<reference evidence="9" key="1">
    <citation type="journal article" date="2021" name="PeerJ">
        <title>Extensive microbial diversity within the chicken gut microbiome revealed by metagenomics and culture.</title>
        <authorList>
            <person name="Gilroy R."/>
            <person name="Ravi A."/>
            <person name="Getino M."/>
            <person name="Pursley I."/>
            <person name="Horton D.L."/>
            <person name="Alikhan N.F."/>
            <person name="Baker D."/>
            <person name="Gharbi K."/>
            <person name="Hall N."/>
            <person name="Watson M."/>
            <person name="Adriaenssens E.M."/>
            <person name="Foster-Nyarko E."/>
            <person name="Jarju S."/>
            <person name="Secka A."/>
            <person name="Antonio M."/>
            <person name="Oren A."/>
            <person name="Chaudhuri R.R."/>
            <person name="La Ragione R."/>
            <person name="Hildebrand F."/>
            <person name="Pallen M.J."/>
        </authorList>
    </citation>
    <scope>NUCLEOTIDE SEQUENCE</scope>
    <source>
        <strain evidence="9">CHK169-2315</strain>
    </source>
</reference>
<keyword evidence="9" id="KW-0969">Cilium</keyword>
<dbReference type="PANTHER" id="PTHR30435">
    <property type="entry name" value="FLAGELLAR PROTEIN"/>
    <property type="match status" value="1"/>
</dbReference>
<evidence type="ECO:0000313" key="10">
    <source>
        <dbReference type="Proteomes" id="UP000823937"/>
    </source>
</evidence>
<name>A0A9D1PPF7_9BACI</name>
<keyword evidence="9" id="KW-0282">Flagellum</keyword>
<comment type="subunit">
    <text evidence="5 6">The basal body constitutes a major portion of the flagellar organelle and consists of four rings (L,P,S, and M) mounted on a central rod. The rod consists of about 26 subunits of FlgG in the distal portion, and FlgB, FlgC and FlgF are thought to build up the proximal portion of the rod with about 6 subunits each.</text>
</comment>
<dbReference type="AlphaFoldDB" id="A0A9D1PPF7"/>
<protein>
    <recommendedName>
        <fullName evidence="3 6">Flagellar basal-body rod protein FlgC</fullName>
    </recommendedName>
</protein>
<keyword evidence="4 6" id="KW-0975">Bacterial flagellum</keyword>
<proteinExistence type="inferred from homology"/>
<evidence type="ECO:0000256" key="4">
    <source>
        <dbReference type="ARBA" id="ARBA00023143"/>
    </source>
</evidence>
<dbReference type="Pfam" id="PF06429">
    <property type="entry name" value="Flg_bbr_C"/>
    <property type="match status" value="1"/>
</dbReference>
<dbReference type="EMBL" id="DXHX01000169">
    <property type="protein sequence ID" value="HIV75787.1"/>
    <property type="molecule type" value="Genomic_DNA"/>
</dbReference>
<evidence type="ECO:0000256" key="3">
    <source>
        <dbReference type="ARBA" id="ARBA00017941"/>
    </source>
</evidence>
<dbReference type="Pfam" id="PF00460">
    <property type="entry name" value="Flg_bb_rod"/>
    <property type="match status" value="1"/>
</dbReference>
<comment type="similarity">
    <text evidence="2">Belongs to the flagella basal body rod proteins family.</text>
</comment>
<comment type="subcellular location">
    <subcellularLocation>
        <location evidence="1 6">Bacterial flagellum basal body</location>
    </subcellularLocation>
</comment>
<feature type="domain" description="Flagellar basal body rod protein N-terminal" evidence="7">
    <location>
        <begin position="7"/>
        <end position="30"/>
    </location>
</feature>
<dbReference type="GO" id="GO:0071978">
    <property type="term" value="P:bacterial-type flagellum-dependent swarming motility"/>
    <property type="evidence" value="ECO:0007669"/>
    <property type="project" value="TreeGrafter"/>
</dbReference>
<evidence type="ECO:0000259" key="7">
    <source>
        <dbReference type="Pfam" id="PF00460"/>
    </source>
</evidence>
<reference evidence="9" key="2">
    <citation type="submission" date="2021-04" db="EMBL/GenBank/DDBJ databases">
        <authorList>
            <person name="Gilroy R."/>
        </authorList>
    </citation>
    <scope>NUCLEOTIDE SEQUENCE</scope>
    <source>
        <strain evidence="9">CHK169-2315</strain>
    </source>
</reference>
<evidence type="ECO:0000259" key="8">
    <source>
        <dbReference type="Pfam" id="PF06429"/>
    </source>
</evidence>
<evidence type="ECO:0000256" key="2">
    <source>
        <dbReference type="ARBA" id="ARBA00009677"/>
    </source>
</evidence>
<evidence type="ECO:0000256" key="1">
    <source>
        <dbReference type="ARBA" id="ARBA00004117"/>
    </source>
</evidence>
<evidence type="ECO:0000313" key="9">
    <source>
        <dbReference type="EMBL" id="HIV75787.1"/>
    </source>
</evidence>
<dbReference type="InterPro" id="IPR001444">
    <property type="entry name" value="Flag_bb_rod_N"/>
</dbReference>
<comment type="caution">
    <text evidence="9">The sequence shown here is derived from an EMBL/GenBank/DDBJ whole genome shotgun (WGS) entry which is preliminary data.</text>
</comment>
<keyword evidence="9" id="KW-0966">Cell projection</keyword>
<sequence>MSVFHGLNISAGALTAQRLRMDVASSNIANQQSTRATMLPDGQFEPYRRKMVVLQPENHSFKSYMSKAQMNQKATSQGVKVSGLVQDQEPFKAIFDPTHPDANDEGYVLYPNVDPLKEMVDLMGATRSYEANITALNATKDMLLKALEIGRS</sequence>
<feature type="domain" description="Flagellar basal-body/hook protein C-terminal" evidence="8">
    <location>
        <begin position="106"/>
        <end position="148"/>
    </location>
</feature>
<dbReference type="InterPro" id="IPR010930">
    <property type="entry name" value="Flg_bb/hook_C_dom"/>
</dbReference>
<accession>A0A9D1PPF7</accession>
<dbReference type="NCBIfam" id="TIGR01395">
    <property type="entry name" value="FlgC"/>
    <property type="match status" value="1"/>
</dbReference>
<dbReference type="GO" id="GO:0030694">
    <property type="term" value="C:bacterial-type flagellum basal body, rod"/>
    <property type="evidence" value="ECO:0007669"/>
    <property type="project" value="UniProtKB-UniRule"/>
</dbReference>
<organism evidence="9 10">
    <name type="scientific">Candidatus Pseudogracilibacillus intestinigallinarum</name>
    <dbReference type="NCBI Taxonomy" id="2838742"/>
    <lineage>
        <taxon>Bacteria</taxon>
        <taxon>Bacillati</taxon>
        <taxon>Bacillota</taxon>
        <taxon>Bacilli</taxon>
        <taxon>Bacillales</taxon>
        <taxon>Bacillaceae</taxon>
        <taxon>Pseudogracilibacillus</taxon>
    </lineage>
</organism>
<evidence type="ECO:0000256" key="5">
    <source>
        <dbReference type="ARBA" id="ARBA00025933"/>
    </source>
</evidence>